<keyword evidence="2" id="KW-1185">Reference proteome</keyword>
<dbReference type="AlphaFoldDB" id="A0A8J4V0I8"/>
<protein>
    <submittedName>
        <fullName evidence="1">Uncharacterized protein</fullName>
    </submittedName>
</protein>
<dbReference type="Proteomes" id="UP000695562">
    <property type="component" value="Unassembled WGS sequence"/>
</dbReference>
<evidence type="ECO:0000313" key="1">
    <source>
        <dbReference type="EMBL" id="KAF2075750.1"/>
    </source>
</evidence>
<sequence>MNKNLLKHVINTPFYAPEQKIVPPSSRNEIFEYYTDKKGTMANARVFGKELKINPSVLVKVQAFLKKLQEGAFDPSDQDLLSNLSVHVGLNRPESLDSEVNRALEGEAEIVFDELPFKIEVTAFFWQYRWFKKNGKAVPMEEVKLYYNELLKSDEEKAKRFRLSQESGVTPPFQEIREFLKNHQSTKNLVKQFRKIQNSQIYLTLIDSDTINFNGVFSAYQRICRDHFPTVMSTGYEFDGTKKEDHPFRSASKIDRIIRIATAVHFFFGVYYPEPNLCIKVEEGEETVKESFIDIRRKNHESAVLLSQVLQERHQATFVFSGDKPIITTIPNRARLIKQSGNPIMFSQQFLSDPSAPTKSDLTKIKNISQSHFDNLLWAKSLYTNRGFSFTPGKRRGRGKNSYTTFNSVMPSLRNSIASGQDKKIEQCIEKLKKLVAGEDVNKLIMAAFQVEYAISKWLKLENLDWLKEMLEKYCIIFNVSIYLCI</sequence>
<organism evidence="1 2">
    <name type="scientific">Polysphondylium violaceum</name>
    <dbReference type="NCBI Taxonomy" id="133409"/>
    <lineage>
        <taxon>Eukaryota</taxon>
        <taxon>Amoebozoa</taxon>
        <taxon>Evosea</taxon>
        <taxon>Eumycetozoa</taxon>
        <taxon>Dictyostelia</taxon>
        <taxon>Dictyosteliales</taxon>
        <taxon>Dictyosteliaceae</taxon>
        <taxon>Polysphondylium</taxon>
    </lineage>
</organism>
<dbReference type="OrthoDB" id="8919996at2759"/>
<proteinExistence type="predicted"/>
<name>A0A8J4V0I8_9MYCE</name>
<comment type="caution">
    <text evidence="1">The sequence shown here is derived from an EMBL/GenBank/DDBJ whole genome shotgun (WGS) entry which is preliminary data.</text>
</comment>
<evidence type="ECO:0000313" key="2">
    <source>
        <dbReference type="Proteomes" id="UP000695562"/>
    </source>
</evidence>
<dbReference type="EMBL" id="AJWJ01000087">
    <property type="protein sequence ID" value="KAF2075750.1"/>
    <property type="molecule type" value="Genomic_DNA"/>
</dbReference>
<reference evidence="1" key="1">
    <citation type="submission" date="2020-01" db="EMBL/GenBank/DDBJ databases">
        <title>Development of genomics and gene disruption for Polysphondylium violaceum indicates a role for the polyketide synthase stlB in stalk morphogenesis.</title>
        <authorList>
            <person name="Narita B."/>
            <person name="Kawabe Y."/>
            <person name="Kin K."/>
            <person name="Saito T."/>
            <person name="Gibbs R."/>
            <person name="Kuspa A."/>
            <person name="Muzny D."/>
            <person name="Queller D."/>
            <person name="Richards S."/>
            <person name="Strassman J."/>
            <person name="Sucgang R."/>
            <person name="Worley K."/>
            <person name="Schaap P."/>
        </authorList>
    </citation>
    <scope>NUCLEOTIDE SEQUENCE</scope>
    <source>
        <strain evidence="1">QSvi11</strain>
    </source>
</reference>
<gene>
    <name evidence="1" type="ORF">CYY_002932</name>
</gene>
<accession>A0A8J4V0I8</accession>